<dbReference type="Gene3D" id="2.70.98.70">
    <property type="match status" value="1"/>
</dbReference>
<dbReference type="GO" id="GO:0042597">
    <property type="term" value="C:periplasmic space"/>
    <property type="evidence" value="ECO:0007669"/>
    <property type="project" value="UniProtKB-SubCell"/>
</dbReference>
<dbReference type="PANTHER" id="PTHR39210">
    <property type="entry name" value="HEPARIN-SULFATE LYASE"/>
    <property type="match status" value="1"/>
</dbReference>
<proteinExistence type="predicted"/>
<dbReference type="Gene3D" id="1.50.10.100">
    <property type="entry name" value="Chondroitin AC/alginate lyase"/>
    <property type="match status" value="1"/>
</dbReference>
<reference evidence="7 8" key="1">
    <citation type="submission" date="2019-02" db="EMBL/GenBank/DDBJ databases">
        <title>Draft Genome Sequences of Six Type Strains of the Genus Massilia.</title>
        <authorList>
            <person name="Miess H."/>
            <person name="Frediansyhah A."/>
            <person name="Gross H."/>
        </authorList>
    </citation>
    <scope>NUCLEOTIDE SEQUENCE [LARGE SCALE GENOMIC DNA]</scope>
    <source>
        <strain evidence="7 8">DSM 17473</strain>
    </source>
</reference>
<keyword evidence="4" id="KW-0456">Lyase</keyword>
<keyword evidence="8" id="KW-1185">Reference proteome</keyword>
<dbReference type="GO" id="GO:0016829">
    <property type="term" value="F:lyase activity"/>
    <property type="evidence" value="ECO:0007669"/>
    <property type="project" value="UniProtKB-KW"/>
</dbReference>
<dbReference type="Pfam" id="PF07940">
    <property type="entry name" value="Hepar_II_III_C"/>
    <property type="match status" value="1"/>
</dbReference>
<dbReference type="InterPro" id="IPR013783">
    <property type="entry name" value="Ig-like_fold"/>
</dbReference>
<accession>A0A4V0Z4I9</accession>
<dbReference type="EMBL" id="CP035913">
    <property type="protein sequence ID" value="QBE67103.1"/>
    <property type="molecule type" value="Genomic_DNA"/>
</dbReference>
<dbReference type="InterPro" id="IPR032518">
    <property type="entry name" value="HepII_N"/>
</dbReference>
<sequence length="729" mass="79483">MSVIASPSWADWADSQYAEVIRPLPANLEVQAQNPPAFSWAKFISRTPPTSYKLEITKGGVVYQTITTPWNVYLPSKQFPAGTYTWRVLPNTGTEWSTPRSFVISAASKVFEVPENDALRAAVLAKPHPRMLPADFKPVKSWSPELVNARGTALALLKKDTLAQATTFVLANDASWPVTSTTPSAARQLYINDITRVIGQNVRQLEASALLFRLTGEAVYLNEALRRGDALAALNPSGMTSYVNHDIATRSIMVSLAKGADILNGDLDATRKANWMASVKARVTPMYTDLISNNYRLDERPFDSHSTVAVGYVAAIASLTLGDIPEAQTWFDFSIRRYINSVMVWSGPEGGFGNGTAYGMFAADYAMQLWQPIGAATGVDIYKKPWSTGFANYFAQFLPPGAPGNTFGDAHEEYLYLPQLKAYMSRIATPAAAWYVQNVKTSESPITLLQAPFPLPVDTVAIAAPPPNAAVFPSIGWVAMHSNLADRARTSVFFKSSPYGSYNHSHGDQNSLVIDSGGRRLLTEAGYQDYYYSPLGVSWYRQTKSHNAITYGGGIGQVTTEGSNNLKYKGKITAFSTTAAVDYAEGDATLAYSQPITSAIRKVWYLRNQDVVVVLDKMASSTAQTFEWNMHAVAPYTQETASSVKVTNVDRSLCIRSLSTDGTRWERRTGPANPGKVEDHGVFIKPAAATSAEFLVVLDVNCKRAPVSISNTSSGRVLKVGTTSITLPK</sequence>
<evidence type="ECO:0000313" key="7">
    <source>
        <dbReference type="EMBL" id="QBE67103.1"/>
    </source>
</evidence>
<gene>
    <name evidence="7" type="ORF">EWM63_05665</name>
</gene>
<evidence type="ECO:0000313" key="8">
    <source>
        <dbReference type="Proteomes" id="UP000290637"/>
    </source>
</evidence>
<evidence type="ECO:0000256" key="4">
    <source>
        <dbReference type="ARBA" id="ARBA00023239"/>
    </source>
</evidence>
<organism evidence="7 8">
    <name type="scientific">Pseudoduganella lutea</name>
    <dbReference type="NCBI Taxonomy" id="321985"/>
    <lineage>
        <taxon>Bacteria</taxon>
        <taxon>Pseudomonadati</taxon>
        <taxon>Pseudomonadota</taxon>
        <taxon>Betaproteobacteria</taxon>
        <taxon>Burkholderiales</taxon>
        <taxon>Oxalobacteraceae</taxon>
        <taxon>Telluria group</taxon>
        <taxon>Pseudoduganella</taxon>
    </lineage>
</organism>
<comment type="subcellular location">
    <subcellularLocation>
        <location evidence="1">Periplasm</location>
    </subcellularLocation>
</comment>
<dbReference type="Proteomes" id="UP000290637">
    <property type="component" value="Chromosome"/>
</dbReference>
<dbReference type="SUPFAM" id="SSF48230">
    <property type="entry name" value="Chondroitin AC/alginate lyase"/>
    <property type="match status" value="1"/>
</dbReference>
<feature type="domain" description="Heparinase II/III-like C-terminal" evidence="5">
    <location>
        <begin position="465"/>
        <end position="645"/>
    </location>
</feature>
<evidence type="ECO:0000256" key="2">
    <source>
        <dbReference type="ARBA" id="ARBA00022729"/>
    </source>
</evidence>
<dbReference type="PANTHER" id="PTHR39210:SF1">
    <property type="entry name" value="HEPARIN-SULFATE LYASE"/>
    <property type="match status" value="1"/>
</dbReference>
<evidence type="ECO:0000256" key="1">
    <source>
        <dbReference type="ARBA" id="ARBA00004418"/>
    </source>
</evidence>
<keyword evidence="3" id="KW-0574">Periplasm</keyword>
<dbReference type="OrthoDB" id="9772435at2"/>
<keyword evidence="2" id="KW-0732">Signal</keyword>
<dbReference type="KEGG" id="plue:EWM63_05665"/>
<protein>
    <submittedName>
        <fullName evidence="7">DUF4962 domain-containing protein</fullName>
    </submittedName>
</protein>
<evidence type="ECO:0000259" key="6">
    <source>
        <dbReference type="Pfam" id="PF16332"/>
    </source>
</evidence>
<dbReference type="AlphaFoldDB" id="A0A4V0Z4I9"/>
<name>A0A4V0Z4I9_9BURK</name>
<evidence type="ECO:0000259" key="5">
    <source>
        <dbReference type="Pfam" id="PF07940"/>
    </source>
</evidence>
<feature type="domain" description="Heparinase II N-terminal" evidence="6">
    <location>
        <begin position="63"/>
        <end position="444"/>
    </location>
</feature>
<dbReference type="Pfam" id="PF16332">
    <property type="entry name" value="DUF4962"/>
    <property type="match status" value="1"/>
</dbReference>
<evidence type="ECO:0000256" key="3">
    <source>
        <dbReference type="ARBA" id="ARBA00022764"/>
    </source>
</evidence>
<dbReference type="Gene3D" id="2.60.40.10">
    <property type="entry name" value="Immunoglobulins"/>
    <property type="match status" value="1"/>
</dbReference>
<dbReference type="InterPro" id="IPR012480">
    <property type="entry name" value="Hepar_II_III_C"/>
</dbReference>
<dbReference type="InterPro" id="IPR008929">
    <property type="entry name" value="Chondroitin_lyas"/>
</dbReference>